<keyword evidence="6" id="KW-0969">Cilium</keyword>
<reference evidence="6 7" key="1">
    <citation type="submission" date="2019-11" db="EMBL/GenBank/DDBJ databases">
        <title>Draft Genome Sequences of Six Type Strains of the Genus Massilia.</title>
        <authorList>
            <person name="Miess H."/>
            <person name="Frediansyah A."/>
            <person name="Goeker M."/>
            <person name="Gross H."/>
        </authorList>
    </citation>
    <scope>NUCLEOTIDE SEQUENCE [LARGE SCALE GENOMIC DNA]</scope>
    <source>
        <strain evidence="6 7">DSM 17513</strain>
    </source>
</reference>
<dbReference type="GO" id="GO:0005576">
    <property type="term" value="C:extracellular region"/>
    <property type="evidence" value="ECO:0007669"/>
    <property type="project" value="UniProtKB-SubCell"/>
</dbReference>
<dbReference type="InterPro" id="IPR001029">
    <property type="entry name" value="Flagellin_N"/>
</dbReference>
<protein>
    <submittedName>
        <fullName evidence="6">Flagellar hook-associated protein 3</fullName>
    </submittedName>
</protein>
<evidence type="ECO:0000256" key="4">
    <source>
        <dbReference type="ARBA" id="ARBA00023143"/>
    </source>
</evidence>
<comment type="caution">
    <text evidence="6">The sequence shown here is derived from an EMBL/GenBank/DDBJ whole genome shotgun (WGS) entry which is preliminary data.</text>
</comment>
<evidence type="ECO:0000313" key="7">
    <source>
        <dbReference type="Proteomes" id="UP000431684"/>
    </source>
</evidence>
<sequence length="298" mass="31953">MRIATTQFHATLNRSLELNQTAVTRLTQQMASGKRVMVPSDDPVTNVRLSRLTREEAIIDQYRENISAVKIRLSKNESYLSGMIGDLSQASDLLVWAADGSNTPDDLKSMVDSLVALRDSMAYTANTRDQEGKYLFSGTQTDTPPLAFDGATYSYAGNAGEQKVVVGNGITQTVNVNVGGLDVLLNKMNEAIDALANTTTDSSVEPMKSLIAETMSLVQSTQDGLSGKVAKLGGAQNVLATLDSNHANVSLSNKTAMTELGQLDYGIASTQLSGYNMALQATYQSYSKISALSLFNVL</sequence>
<dbReference type="InterPro" id="IPR001492">
    <property type="entry name" value="Flagellin"/>
</dbReference>
<evidence type="ECO:0000313" key="6">
    <source>
        <dbReference type="EMBL" id="MUI15641.1"/>
    </source>
</evidence>
<dbReference type="Pfam" id="PF00669">
    <property type="entry name" value="Flagellin_N"/>
    <property type="match status" value="1"/>
</dbReference>
<dbReference type="PANTHER" id="PTHR42792">
    <property type="entry name" value="FLAGELLIN"/>
    <property type="match status" value="1"/>
</dbReference>
<dbReference type="Proteomes" id="UP000431684">
    <property type="component" value="Unassembled WGS sequence"/>
</dbReference>
<comment type="similarity">
    <text evidence="3">Belongs to the bacterial flagellin family.</text>
</comment>
<evidence type="ECO:0000256" key="1">
    <source>
        <dbReference type="ARBA" id="ARBA00004365"/>
    </source>
</evidence>
<dbReference type="EMBL" id="WNWM01000002">
    <property type="protein sequence ID" value="MUI15641.1"/>
    <property type="molecule type" value="Genomic_DNA"/>
</dbReference>
<keyword evidence="7" id="KW-1185">Reference proteome</keyword>
<evidence type="ECO:0000259" key="5">
    <source>
        <dbReference type="Pfam" id="PF00669"/>
    </source>
</evidence>
<dbReference type="GO" id="GO:0005198">
    <property type="term" value="F:structural molecule activity"/>
    <property type="evidence" value="ECO:0007669"/>
    <property type="project" value="InterPro"/>
</dbReference>
<dbReference type="InterPro" id="IPR013384">
    <property type="entry name" value="Flagell_FlgL"/>
</dbReference>
<accession>A0A6I3XPF7</accession>
<name>A0A6I3XPF7_9BURK</name>
<evidence type="ECO:0000256" key="2">
    <source>
        <dbReference type="ARBA" id="ARBA00004613"/>
    </source>
</evidence>
<keyword evidence="6" id="KW-0282">Flagellum</keyword>
<comment type="subcellular location">
    <subcellularLocation>
        <location evidence="1">Bacterial flagellum</location>
    </subcellularLocation>
    <subcellularLocation>
        <location evidence="2">Secreted</location>
    </subcellularLocation>
</comment>
<dbReference type="RefSeq" id="WP_155711308.1">
    <property type="nucleotide sequence ID" value="NZ_BMWU01000005.1"/>
</dbReference>
<dbReference type="GO" id="GO:0009424">
    <property type="term" value="C:bacterial-type flagellum hook"/>
    <property type="evidence" value="ECO:0007669"/>
    <property type="project" value="InterPro"/>
</dbReference>
<keyword evidence="6" id="KW-0966">Cell projection</keyword>
<proteinExistence type="inferred from homology"/>
<dbReference type="OrthoDB" id="9768249at2"/>
<organism evidence="6 7">
    <name type="scientific">Pseudoduganella dura</name>
    <dbReference type="NCBI Taxonomy" id="321982"/>
    <lineage>
        <taxon>Bacteria</taxon>
        <taxon>Pseudomonadati</taxon>
        <taxon>Pseudomonadota</taxon>
        <taxon>Betaproteobacteria</taxon>
        <taxon>Burkholderiales</taxon>
        <taxon>Oxalobacteraceae</taxon>
        <taxon>Telluria group</taxon>
        <taxon>Pseudoduganella</taxon>
    </lineage>
</organism>
<evidence type="ECO:0000256" key="3">
    <source>
        <dbReference type="ARBA" id="ARBA00005709"/>
    </source>
</evidence>
<feature type="domain" description="Flagellin N-terminal" evidence="5">
    <location>
        <begin position="4"/>
        <end position="141"/>
    </location>
</feature>
<dbReference type="Gene3D" id="1.20.1330.10">
    <property type="entry name" value="f41 fragment of flagellin, N-terminal domain"/>
    <property type="match status" value="1"/>
</dbReference>
<dbReference type="GO" id="GO:0071973">
    <property type="term" value="P:bacterial-type flagellum-dependent cell motility"/>
    <property type="evidence" value="ECO:0007669"/>
    <property type="project" value="InterPro"/>
</dbReference>
<gene>
    <name evidence="6" type="primary">flgL</name>
    <name evidence="6" type="ORF">GJV26_24755</name>
</gene>
<dbReference type="NCBIfam" id="TIGR02550">
    <property type="entry name" value="flagell_flgL"/>
    <property type="match status" value="1"/>
</dbReference>
<dbReference type="PANTHER" id="PTHR42792:SF1">
    <property type="entry name" value="FLAGELLAR HOOK-ASSOCIATED PROTEIN 3"/>
    <property type="match status" value="1"/>
</dbReference>
<dbReference type="AlphaFoldDB" id="A0A6I3XPF7"/>
<keyword evidence="4" id="KW-0975">Bacterial flagellum</keyword>
<dbReference type="SUPFAM" id="SSF64518">
    <property type="entry name" value="Phase 1 flagellin"/>
    <property type="match status" value="1"/>
</dbReference>